<evidence type="ECO:0000256" key="4">
    <source>
        <dbReference type="ARBA" id="ARBA00023136"/>
    </source>
</evidence>
<dbReference type="InterPro" id="IPR012879">
    <property type="entry name" value="CCDC47"/>
</dbReference>
<evidence type="ECO:0000256" key="2">
    <source>
        <dbReference type="ARBA" id="ARBA00022692"/>
    </source>
</evidence>
<dbReference type="PANTHER" id="PTHR12883">
    <property type="entry name" value="ADIPOCYTE-SPECIFIC PROTEIN 4-RELATED"/>
    <property type="match status" value="1"/>
</dbReference>
<keyword evidence="7" id="KW-1185">Reference proteome</keyword>
<feature type="region of interest" description="Disordered" evidence="5">
    <location>
        <begin position="86"/>
        <end position="139"/>
    </location>
</feature>
<evidence type="ECO:0000256" key="3">
    <source>
        <dbReference type="ARBA" id="ARBA00022989"/>
    </source>
</evidence>
<dbReference type="AlphaFoldDB" id="W7U2R9"/>
<dbReference type="GO" id="GO:0005783">
    <property type="term" value="C:endoplasmic reticulum"/>
    <property type="evidence" value="ECO:0007669"/>
    <property type="project" value="InterPro"/>
</dbReference>
<dbReference type="Pfam" id="PF07946">
    <property type="entry name" value="CCDC47"/>
    <property type="match status" value="1"/>
</dbReference>
<proteinExistence type="predicted"/>
<evidence type="ECO:0008006" key="8">
    <source>
        <dbReference type="Google" id="ProtNLM"/>
    </source>
</evidence>
<dbReference type="Proteomes" id="UP000019335">
    <property type="component" value="Chromosome 7"/>
</dbReference>
<comment type="caution">
    <text evidence="6">The sequence shown here is derived from an EMBL/GenBank/DDBJ whole genome shotgun (WGS) entry which is preliminary data.</text>
</comment>
<evidence type="ECO:0000256" key="1">
    <source>
        <dbReference type="ARBA" id="ARBA00004167"/>
    </source>
</evidence>
<organism evidence="6 7">
    <name type="scientific">Nannochloropsis gaditana</name>
    <dbReference type="NCBI Taxonomy" id="72520"/>
    <lineage>
        <taxon>Eukaryota</taxon>
        <taxon>Sar</taxon>
        <taxon>Stramenopiles</taxon>
        <taxon>Ochrophyta</taxon>
        <taxon>Eustigmatophyceae</taxon>
        <taxon>Eustigmatales</taxon>
        <taxon>Monodopsidaceae</taxon>
        <taxon>Nannochloropsis</taxon>
    </lineage>
</organism>
<keyword evidence="4" id="KW-0472">Membrane</keyword>
<feature type="non-terminal residue" evidence="6">
    <location>
        <position position="1"/>
    </location>
</feature>
<dbReference type="GO" id="GO:0005509">
    <property type="term" value="F:calcium ion binding"/>
    <property type="evidence" value="ECO:0007669"/>
    <property type="project" value="InterPro"/>
</dbReference>
<comment type="subcellular location">
    <subcellularLocation>
        <location evidence="1">Membrane</location>
        <topology evidence="1">Single-pass membrane protein</topology>
    </subcellularLocation>
</comment>
<sequence>PLPPSLLLPGRGHPYLPPVILRARFLLPTTATGMKAHLLPLLQLVFDLLDHVAGGGVMLSEAARRRSKEVRAEIEAKKLRALQVAHQQEREWKRREKQRKEEEALARSTPEAKRKKEEKEMKKKRRDAEKSRWPKTRIS</sequence>
<dbReference type="PANTHER" id="PTHR12883:SF0">
    <property type="entry name" value="PAT COMPLEX SUBUNIT CCDC47"/>
    <property type="match status" value="1"/>
</dbReference>
<keyword evidence="3" id="KW-1133">Transmembrane helix</keyword>
<evidence type="ECO:0000313" key="6">
    <source>
        <dbReference type="EMBL" id="EWM26964.1"/>
    </source>
</evidence>
<evidence type="ECO:0000256" key="5">
    <source>
        <dbReference type="SAM" id="MobiDB-lite"/>
    </source>
</evidence>
<protein>
    <recommendedName>
        <fullName evidence="8">Coiled-coil domain-containing protein 47</fullName>
    </recommendedName>
</protein>
<dbReference type="EMBL" id="AZIL01000537">
    <property type="protein sequence ID" value="EWM26964.1"/>
    <property type="molecule type" value="Genomic_DNA"/>
</dbReference>
<reference evidence="6 7" key="1">
    <citation type="journal article" date="2014" name="Mol. Plant">
        <title>Chromosome Scale Genome Assembly and Transcriptome Profiling of Nannochloropsis gaditana in Nitrogen Depletion.</title>
        <authorList>
            <person name="Corteggiani Carpinelli E."/>
            <person name="Telatin A."/>
            <person name="Vitulo N."/>
            <person name="Forcato C."/>
            <person name="D'Angelo M."/>
            <person name="Schiavon R."/>
            <person name="Vezzi A."/>
            <person name="Giacometti G.M."/>
            <person name="Morosinotto T."/>
            <person name="Valle G."/>
        </authorList>
    </citation>
    <scope>NUCLEOTIDE SEQUENCE [LARGE SCALE GENOMIC DNA]</scope>
    <source>
        <strain evidence="6 7">B-31</strain>
    </source>
</reference>
<feature type="compositionally biased region" description="Basic and acidic residues" evidence="5">
    <location>
        <begin position="87"/>
        <end position="132"/>
    </location>
</feature>
<gene>
    <name evidence="6" type="ORF">Naga_101509g2</name>
</gene>
<dbReference type="GO" id="GO:0016020">
    <property type="term" value="C:membrane"/>
    <property type="evidence" value="ECO:0007669"/>
    <property type="project" value="UniProtKB-SubCell"/>
</dbReference>
<accession>W7U2R9</accession>
<name>W7U2R9_9STRA</name>
<dbReference type="GO" id="GO:0032469">
    <property type="term" value="P:endoplasmic reticulum calcium ion homeostasis"/>
    <property type="evidence" value="ECO:0007669"/>
    <property type="project" value="InterPro"/>
</dbReference>
<keyword evidence="2" id="KW-0812">Transmembrane</keyword>
<evidence type="ECO:0000313" key="7">
    <source>
        <dbReference type="Proteomes" id="UP000019335"/>
    </source>
</evidence>